<dbReference type="EMBL" id="BAAAQN010000065">
    <property type="protein sequence ID" value="GAA2056594.1"/>
    <property type="molecule type" value="Genomic_DNA"/>
</dbReference>
<dbReference type="Proteomes" id="UP001500751">
    <property type="component" value="Unassembled WGS sequence"/>
</dbReference>
<dbReference type="Gene3D" id="3.90.180.10">
    <property type="entry name" value="Medium-chain alcohol dehydrogenases, catalytic domain"/>
    <property type="match status" value="2"/>
</dbReference>
<name>A0ABP5GUR8_9ACTN</name>
<keyword evidence="6" id="KW-1185">Reference proteome</keyword>
<gene>
    <name evidence="5" type="ORF">GCM10009839_77180</name>
</gene>
<sequence>MGNLPSNMRAYAFRNNGGPEVFEEIKLPVPAPDAGQVLIKVAFAGVNFAEVQHRRGEFGAPEGAGGYDVPGLEVSGRIVAVGDGGDRDSGGDGGNRYSGASGASGENGGNAGGLSVGQEVAAYLPGFGGYAEFAVASPDFVRPVGTLPLEVAAGVPCVYPTAYGLLSDVGRLRAGDTVLIHSASGGVGTATARIARLLGAGKVLGTVGSATKQPDGYDALFSRHDFADEIRSATAGRGVDLVLDPIGGPVRKASLELLAPFGRVVMFGDQGLHGDWSEDLFTLWKNTRTIAGFNIGDVARRSPATIGAHLATALAALASGELPYTPPTVVPVTDVADVAEVHRDFEAGTRSGKTVLGFGVGA</sequence>
<protein>
    <submittedName>
        <fullName evidence="5">Zinc-binding dehydrogenase</fullName>
    </submittedName>
</protein>
<dbReference type="InterPro" id="IPR036291">
    <property type="entry name" value="NAD(P)-bd_dom_sf"/>
</dbReference>
<dbReference type="InterPro" id="IPR011032">
    <property type="entry name" value="GroES-like_sf"/>
</dbReference>
<evidence type="ECO:0000256" key="3">
    <source>
        <dbReference type="SAM" id="MobiDB-lite"/>
    </source>
</evidence>
<organism evidence="5 6">
    <name type="scientific">Catenulispora yoronensis</name>
    <dbReference type="NCBI Taxonomy" id="450799"/>
    <lineage>
        <taxon>Bacteria</taxon>
        <taxon>Bacillati</taxon>
        <taxon>Actinomycetota</taxon>
        <taxon>Actinomycetes</taxon>
        <taxon>Catenulisporales</taxon>
        <taxon>Catenulisporaceae</taxon>
        <taxon>Catenulispora</taxon>
    </lineage>
</organism>
<keyword evidence="2" id="KW-0560">Oxidoreductase</keyword>
<evidence type="ECO:0000256" key="2">
    <source>
        <dbReference type="ARBA" id="ARBA00023002"/>
    </source>
</evidence>
<dbReference type="RefSeq" id="WP_344670675.1">
    <property type="nucleotide sequence ID" value="NZ_BAAAQN010000065.1"/>
</dbReference>
<dbReference type="Pfam" id="PF00107">
    <property type="entry name" value="ADH_zinc_N"/>
    <property type="match status" value="1"/>
</dbReference>
<keyword evidence="1" id="KW-0521">NADP</keyword>
<dbReference type="InterPro" id="IPR013154">
    <property type="entry name" value="ADH-like_N"/>
</dbReference>
<comment type="caution">
    <text evidence="5">The sequence shown here is derived from an EMBL/GenBank/DDBJ whole genome shotgun (WGS) entry which is preliminary data.</text>
</comment>
<proteinExistence type="predicted"/>
<dbReference type="Pfam" id="PF08240">
    <property type="entry name" value="ADH_N"/>
    <property type="match status" value="1"/>
</dbReference>
<dbReference type="Gene3D" id="3.40.50.720">
    <property type="entry name" value="NAD(P)-binding Rossmann-like Domain"/>
    <property type="match status" value="1"/>
</dbReference>
<dbReference type="SUPFAM" id="SSF50129">
    <property type="entry name" value="GroES-like"/>
    <property type="match status" value="1"/>
</dbReference>
<accession>A0ABP5GUR8</accession>
<feature type="domain" description="Enoyl reductase (ER)" evidence="4">
    <location>
        <begin position="17"/>
        <end position="356"/>
    </location>
</feature>
<evidence type="ECO:0000313" key="5">
    <source>
        <dbReference type="EMBL" id="GAA2056594.1"/>
    </source>
</evidence>
<evidence type="ECO:0000256" key="1">
    <source>
        <dbReference type="ARBA" id="ARBA00022857"/>
    </source>
</evidence>
<dbReference type="SMART" id="SM00829">
    <property type="entry name" value="PKS_ER"/>
    <property type="match status" value="1"/>
</dbReference>
<dbReference type="InterPro" id="IPR020843">
    <property type="entry name" value="ER"/>
</dbReference>
<feature type="region of interest" description="Disordered" evidence="3">
    <location>
        <begin position="80"/>
        <end position="108"/>
    </location>
</feature>
<reference evidence="6" key="1">
    <citation type="journal article" date="2019" name="Int. J. Syst. Evol. Microbiol.">
        <title>The Global Catalogue of Microorganisms (GCM) 10K type strain sequencing project: providing services to taxonomists for standard genome sequencing and annotation.</title>
        <authorList>
            <consortium name="The Broad Institute Genomics Platform"/>
            <consortium name="The Broad Institute Genome Sequencing Center for Infectious Disease"/>
            <person name="Wu L."/>
            <person name="Ma J."/>
        </authorList>
    </citation>
    <scope>NUCLEOTIDE SEQUENCE [LARGE SCALE GENOMIC DNA]</scope>
    <source>
        <strain evidence="6">JCM 16014</strain>
    </source>
</reference>
<dbReference type="InterPro" id="IPR013149">
    <property type="entry name" value="ADH-like_C"/>
</dbReference>
<dbReference type="SUPFAM" id="SSF51735">
    <property type="entry name" value="NAD(P)-binding Rossmann-fold domains"/>
    <property type="match status" value="1"/>
</dbReference>
<evidence type="ECO:0000259" key="4">
    <source>
        <dbReference type="SMART" id="SM00829"/>
    </source>
</evidence>
<dbReference type="PANTHER" id="PTHR48106">
    <property type="entry name" value="QUINONE OXIDOREDUCTASE PIG3-RELATED"/>
    <property type="match status" value="1"/>
</dbReference>
<evidence type="ECO:0000313" key="6">
    <source>
        <dbReference type="Proteomes" id="UP001500751"/>
    </source>
</evidence>